<dbReference type="Proteomes" id="UP000197138">
    <property type="component" value="Unassembled WGS sequence"/>
</dbReference>
<comment type="caution">
    <text evidence="1">The sequence shown here is derived from an EMBL/GenBank/DDBJ whole genome shotgun (WGS) entry which is preliminary data.</text>
</comment>
<sequence>MVAYPTNQNTCLSQQVQVYQGSLGHRRCAKVLAALQTHLGKVDILGNPSLYNV</sequence>
<dbReference type="AlphaFoldDB" id="A0A218XBZ2"/>
<protein>
    <submittedName>
        <fullName evidence="1">Uncharacterized protein</fullName>
    </submittedName>
</protein>
<reference evidence="2" key="1">
    <citation type="journal article" date="2017" name="Plant J.">
        <title>The pomegranate (Punica granatum L.) genome and the genomics of punicalagin biosynthesis.</title>
        <authorList>
            <person name="Qin G."/>
            <person name="Xu C."/>
            <person name="Ming R."/>
            <person name="Tang H."/>
            <person name="Guyot R."/>
            <person name="Kramer E.M."/>
            <person name="Hu Y."/>
            <person name="Yi X."/>
            <person name="Qi Y."/>
            <person name="Xu X."/>
            <person name="Gao Z."/>
            <person name="Pan H."/>
            <person name="Jian J."/>
            <person name="Tian Y."/>
            <person name="Yue Z."/>
            <person name="Xu Y."/>
        </authorList>
    </citation>
    <scope>NUCLEOTIDE SEQUENCE [LARGE SCALE GENOMIC DNA]</scope>
    <source>
        <strain evidence="2">cv. Dabenzi</strain>
    </source>
</reference>
<proteinExistence type="predicted"/>
<dbReference type="EMBL" id="MTKT01002011">
    <property type="protein sequence ID" value="OWM82240.1"/>
    <property type="molecule type" value="Genomic_DNA"/>
</dbReference>
<evidence type="ECO:0000313" key="2">
    <source>
        <dbReference type="Proteomes" id="UP000197138"/>
    </source>
</evidence>
<organism evidence="1 2">
    <name type="scientific">Punica granatum</name>
    <name type="common">Pomegranate</name>
    <dbReference type="NCBI Taxonomy" id="22663"/>
    <lineage>
        <taxon>Eukaryota</taxon>
        <taxon>Viridiplantae</taxon>
        <taxon>Streptophyta</taxon>
        <taxon>Embryophyta</taxon>
        <taxon>Tracheophyta</taxon>
        <taxon>Spermatophyta</taxon>
        <taxon>Magnoliopsida</taxon>
        <taxon>eudicotyledons</taxon>
        <taxon>Gunneridae</taxon>
        <taxon>Pentapetalae</taxon>
        <taxon>rosids</taxon>
        <taxon>malvids</taxon>
        <taxon>Myrtales</taxon>
        <taxon>Lythraceae</taxon>
        <taxon>Punica</taxon>
    </lineage>
</organism>
<accession>A0A218XBZ2</accession>
<evidence type="ECO:0000313" key="1">
    <source>
        <dbReference type="EMBL" id="OWM82240.1"/>
    </source>
</evidence>
<name>A0A218XBZ2_PUNGR</name>
<gene>
    <name evidence="1" type="ORF">CDL15_Pgr001814</name>
</gene>